<feature type="chain" id="PRO_5045006082" description="Dipeptidyl-peptidase" evidence="6">
    <location>
        <begin position="26"/>
        <end position="726"/>
    </location>
</feature>
<evidence type="ECO:0000256" key="1">
    <source>
        <dbReference type="ARBA" id="ARBA00010491"/>
    </source>
</evidence>
<proteinExistence type="inferred from homology"/>
<keyword evidence="8" id="KW-1185">Reference proteome</keyword>
<dbReference type="PANTHER" id="PTHR38469">
    <property type="entry name" value="PERIPLASMIC PEPTIDASE SUBFAMILY S1B"/>
    <property type="match status" value="1"/>
</dbReference>
<protein>
    <recommendedName>
        <fullName evidence="6">Dipeptidyl-peptidase</fullName>
        <ecNumber evidence="6">3.4.14.-</ecNumber>
    </recommendedName>
</protein>
<dbReference type="Gene3D" id="2.40.10.10">
    <property type="entry name" value="Trypsin-like serine proteases"/>
    <property type="match status" value="1"/>
</dbReference>
<evidence type="ECO:0000256" key="5">
    <source>
        <dbReference type="ARBA" id="ARBA00022801"/>
    </source>
</evidence>
<organism evidence="7 8">
    <name type="scientific">Luteimonas soli</name>
    <dbReference type="NCBI Taxonomy" id="1648966"/>
    <lineage>
        <taxon>Bacteria</taxon>
        <taxon>Pseudomonadati</taxon>
        <taxon>Pseudomonadota</taxon>
        <taxon>Gammaproteobacteria</taxon>
        <taxon>Lysobacterales</taxon>
        <taxon>Lysobacteraceae</taxon>
        <taxon>Luteimonas</taxon>
    </lineage>
</organism>
<gene>
    <name evidence="7" type="ORF">ACFONC_14290</name>
</gene>
<sequence>MTDKKNPIAAALAAALCLAAAPTHADDAGGEGMWLPSQLPAIADQLRAAGYKGDPAALADLTKPPMNAVVSLGGCTASFVSPQGLVVTNHHCARGAIQLNSTPEDNLLEKGFIAADRAAERSAGPGARVLVTVAFDKVTDRILADARGKTGRAYYDAVDVAEKALVAECEADEGYRCSVADMYYGTDFYLIKQLELKDIRLVYAPPEAVGNYGDEIDNFMWPRHSGDFAFYRAYVGKDGKPAEFSKDNVPFEPQAWLEVSTDPVAEGDYAMLAGYPGRTYRHRMAMEFAHQVEIGLPSRIDLYGAMIDAIEAASAGDKAAEVAYASTVAGLKNGLKRARGELDGMQRSDAVAVRRADETAMLAWLDGQPGADALEADIHAAQALIAASHAGDEASQLFAQIRGRTELLAAAYRLQRLALERGKPDAGRERGYQERDEARIKAALEQATRRFDPKVEKALLAELLERHRALPADQHIAEIDAVFGTDAAAVAKTMDRLYADTALDDEAERLRLLVAEPTAVKASTDPLMQAAARLLPAALREEDADKQLAGELLRLRPSYMEGLIGYRESQGRAVYPDANSTLRIAFGNVIDLHPRDAVRYAPLSTVAGIVEKHTGEAPFDAPDVLLEAIAKGDFGSTIDPVLKTQTVDFLTNLDTTGGNSGSAVLDANGRLIGLHFDSNWEAVSASWMFDPRYKRGIHVDTRYMRWLMSKVYPAPWLLEEMRLPAE</sequence>
<name>A0ABV7XME2_9GAMM</name>
<dbReference type="Pfam" id="PF10459">
    <property type="entry name" value="Peptidase_S46"/>
    <property type="match status" value="1"/>
</dbReference>
<dbReference type="PANTHER" id="PTHR38469:SF1">
    <property type="entry name" value="PERIPLASMIC PEPTIDASE SUBFAMILY S1B"/>
    <property type="match status" value="1"/>
</dbReference>
<evidence type="ECO:0000256" key="6">
    <source>
        <dbReference type="RuleBase" id="RU366067"/>
    </source>
</evidence>
<accession>A0ABV7XME2</accession>
<evidence type="ECO:0000313" key="8">
    <source>
        <dbReference type="Proteomes" id="UP001595705"/>
    </source>
</evidence>
<comment type="function">
    <text evidence="6">Catalyzes the removal of dipeptides from the N-terminus of oligopeptides.</text>
</comment>
<dbReference type="EMBL" id="JBHRYA010000011">
    <property type="protein sequence ID" value="MFC3717316.1"/>
    <property type="molecule type" value="Genomic_DNA"/>
</dbReference>
<dbReference type="Proteomes" id="UP001595705">
    <property type="component" value="Unassembled WGS sequence"/>
</dbReference>
<keyword evidence="6" id="KW-0720">Serine protease</keyword>
<dbReference type="InterPro" id="IPR009003">
    <property type="entry name" value="Peptidase_S1_PA"/>
</dbReference>
<evidence type="ECO:0000256" key="4">
    <source>
        <dbReference type="ARBA" id="ARBA00022729"/>
    </source>
</evidence>
<comment type="similarity">
    <text evidence="1 6">Belongs to the peptidase S46 family.</text>
</comment>
<dbReference type="InterPro" id="IPR019500">
    <property type="entry name" value="Pep_S46"/>
</dbReference>
<reference evidence="8" key="1">
    <citation type="journal article" date="2019" name="Int. J. Syst. Evol. Microbiol.">
        <title>The Global Catalogue of Microorganisms (GCM) 10K type strain sequencing project: providing services to taxonomists for standard genome sequencing and annotation.</title>
        <authorList>
            <consortium name="The Broad Institute Genomics Platform"/>
            <consortium name="The Broad Institute Genome Sequencing Center for Infectious Disease"/>
            <person name="Wu L."/>
            <person name="Ma J."/>
        </authorList>
    </citation>
    <scope>NUCLEOTIDE SEQUENCE [LARGE SCALE GENOMIC DNA]</scope>
    <source>
        <strain evidence="8">KCTC 42441</strain>
    </source>
</reference>
<dbReference type="InterPro" id="IPR043504">
    <property type="entry name" value="Peptidase_S1_PA_chymotrypsin"/>
</dbReference>
<dbReference type="SUPFAM" id="SSF50494">
    <property type="entry name" value="Trypsin-like serine proteases"/>
    <property type="match status" value="1"/>
</dbReference>
<keyword evidence="3 6" id="KW-0645">Protease</keyword>
<feature type="signal peptide" evidence="6">
    <location>
        <begin position="1"/>
        <end position="25"/>
    </location>
</feature>
<dbReference type="RefSeq" id="WP_386745182.1">
    <property type="nucleotide sequence ID" value="NZ_JBHRYA010000011.1"/>
</dbReference>
<keyword evidence="4 6" id="KW-0732">Signal</keyword>
<evidence type="ECO:0000313" key="7">
    <source>
        <dbReference type="EMBL" id="MFC3717316.1"/>
    </source>
</evidence>
<keyword evidence="5 6" id="KW-0378">Hydrolase</keyword>
<evidence type="ECO:0000256" key="3">
    <source>
        <dbReference type="ARBA" id="ARBA00022670"/>
    </source>
</evidence>
<evidence type="ECO:0000256" key="2">
    <source>
        <dbReference type="ARBA" id="ARBA00022438"/>
    </source>
</evidence>
<comment type="caution">
    <text evidence="7">The sequence shown here is derived from an EMBL/GenBank/DDBJ whole genome shotgun (WGS) entry which is preliminary data.</text>
</comment>
<dbReference type="EC" id="3.4.14.-" evidence="6"/>
<keyword evidence="2 6" id="KW-0031">Aminopeptidase</keyword>